<dbReference type="EC" id="2.7.7.7" evidence="2"/>
<dbReference type="PANTHER" id="PTHR11076">
    <property type="entry name" value="DNA REPAIR POLYMERASE UMUC / TRANSFERASE FAMILY MEMBER"/>
    <property type="match status" value="1"/>
</dbReference>
<dbReference type="PROSITE" id="PS50173">
    <property type="entry name" value="UMUC"/>
    <property type="match status" value="1"/>
</dbReference>
<dbReference type="GO" id="GO:0005737">
    <property type="term" value="C:cytoplasm"/>
    <property type="evidence" value="ECO:0007669"/>
    <property type="project" value="UniProtKB-SubCell"/>
</dbReference>
<dbReference type="GO" id="GO:0006281">
    <property type="term" value="P:DNA repair"/>
    <property type="evidence" value="ECO:0007669"/>
    <property type="project" value="UniProtKB-UniRule"/>
</dbReference>
<dbReference type="InterPro" id="IPR022880">
    <property type="entry name" value="DNApol_IV"/>
</dbReference>
<evidence type="ECO:0000256" key="2">
    <source>
        <dbReference type="HAMAP-Rule" id="MF_01113"/>
    </source>
</evidence>
<feature type="binding site" evidence="2">
    <location>
        <position position="127"/>
    </location>
    <ligand>
        <name>Mg(2+)</name>
        <dbReference type="ChEBI" id="CHEBI:18420"/>
    </ligand>
</feature>
<keyword evidence="2 5" id="KW-0808">Transferase</keyword>
<keyword evidence="2" id="KW-0238">DNA-binding</keyword>
<dbReference type="OrthoDB" id="372207at2157"/>
<dbReference type="NCBIfam" id="NF002677">
    <property type="entry name" value="PRK02406.1"/>
    <property type="match status" value="1"/>
</dbReference>
<dbReference type="AlphaFoldDB" id="A0A4U5JJV5"/>
<keyword evidence="2" id="KW-0460">Magnesium</keyword>
<dbReference type="Gene3D" id="3.40.1170.60">
    <property type="match status" value="1"/>
</dbReference>
<evidence type="ECO:0000256" key="3">
    <source>
        <dbReference type="SAM" id="MobiDB-lite"/>
    </source>
</evidence>
<keyword evidence="2" id="KW-0235">DNA replication</keyword>
<keyword evidence="2" id="KW-0479">Metal-binding</keyword>
<dbReference type="Pfam" id="PF11799">
    <property type="entry name" value="IMS_C"/>
    <property type="match status" value="1"/>
</dbReference>
<dbReference type="GO" id="GO:0000287">
    <property type="term" value="F:magnesium ion binding"/>
    <property type="evidence" value="ECO:0007669"/>
    <property type="project" value="UniProtKB-UniRule"/>
</dbReference>
<keyword evidence="2" id="KW-0227">DNA damage</keyword>
<protein>
    <recommendedName>
        <fullName evidence="2">DNA polymerase IV</fullName>
        <shortName evidence="2">Pol IV</shortName>
        <ecNumber evidence="2">2.7.7.7</ecNumber>
    </recommendedName>
</protein>
<dbReference type="InterPro" id="IPR043502">
    <property type="entry name" value="DNA/RNA_pol_sf"/>
</dbReference>
<accession>A0A4U5JJV5</accession>
<name>A0A4U5JJV5_9EURY</name>
<dbReference type="Proteomes" id="UP000308037">
    <property type="component" value="Unassembled WGS sequence"/>
</dbReference>
<gene>
    <name evidence="5" type="primary">dinB</name>
    <name evidence="2" type="synonym">dbh</name>
    <name evidence="5" type="ORF">DM868_07950</name>
</gene>
<dbReference type="GO" id="GO:0003887">
    <property type="term" value="F:DNA-directed DNA polymerase activity"/>
    <property type="evidence" value="ECO:0007669"/>
    <property type="project" value="UniProtKB-UniRule"/>
</dbReference>
<keyword evidence="2" id="KW-0515">Mutator protein</keyword>
<comment type="subunit">
    <text evidence="2">Monomer.</text>
</comment>
<dbReference type="EMBL" id="QKNX01000002">
    <property type="protein sequence ID" value="TKR26409.1"/>
    <property type="molecule type" value="Genomic_DNA"/>
</dbReference>
<feature type="binding site" evidence="2">
    <location>
        <position position="18"/>
    </location>
    <ligand>
        <name>Mg(2+)</name>
        <dbReference type="ChEBI" id="CHEBI:18420"/>
    </ligand>
</feature>
<dbReference type="Gene3D" id="3.30.1490.100">
    <property type="entry name" value="DNA polymerase, Y-family, little finger domain"/>
    <property type="match status" value="1"/>
</dbReference>
<sequence>MARLPGIDAPEQVVCHVDMDCFYAACERLRDPALDGEPVVVGMGYETGETHGAVATASYEAREHGVESAMSITEALKRLPRREDGTDTGGPTGVYRPVDMDFYKAVSEDVRSVLSRTAETLRNVSIDEAYLDLGELEWSDAAAFGRSLKHEIESEAGVVASVGIAPDMTTAKLASDADKPDGLVVVEPDDVRSFLAPIPVAELHGVGPVTASELREMGFETAGDIAAAEASVFADAFGKRGRALHAQARGEDDRTVEPRGDPKSISSESAFAEATADGDRKRAQIETLARNVAERATAKNALYRTIGIKVVEPPFDVHTRSQSLSGPVDDPELVERTAVELLAEFESEHVRKLGVRLSNLSFDAREQATITRWDTGEGEPDLDRRWGRTAGGQARLSRFE</sequence>
<comment type="caution">
    <text evidence="5">The sequence shown here is derived from an EMBL/GenBank/DDBJ whole genome shotgun (WGS) entry which is preliminary data.</text>
</comment>
<keyword evidence="2 5" id="KW-0548">Nucleotidyltransferase</keyword>
<proteinExistence type="inferred from homology"/>
<dbReference type="SUPFAM" id="SSF56672">
    <property type="entry name" value="DNA/RNA polymerases"/>
    <property type="match status" value="1"/>
</dbReference>
<dbReference type="PANTHER" id="PTHR11076:SF33">
    <property type="entry name" value="DNA POLYMERASE KAPPA"/>
    <property type="match status" value="1"/>
</dbReference>
<feature type="active site" evidence="2">
    <location>
        <position position="128"/>
    </location>
</feature>
<comment type="cofactor">
    <cofactor evidence="2">
        <name>Mg(2+)</name>
        <dbReference type="ChEBI" id="CHEBI:18420"/>
    </cofactor>
    <text evidence="2">Binds 2 magnesium ions per subunit.</text>
</comment>
<feature type="site" description="Substrate discrimination" evidence="2">
    <location>
        <position position="23"/>
    </location>
</feature>
<keyword evidence="2" id="KW-0239">DNA-directed DNA polymerase</keyword>
<dbReference type="CDD" id="cd03586">
    <property type="entry name" value="PolY_Pol_IV_kappa"/>
    <property type="match status" value="1"/>
</dbReference>
<dbReference type="Pfam" id="PF00817">
    <property type="entry name" value="IMS"/>
    <property type="match status" value="1"/>
</dbReference>
<evidence type="ECO:0000256" key="1">
    <source>
        <dbReference type="ARBA" id="ARBA00010945"/>
    </source>
</evidence>
<dbReference type="RefSeq" id="WP_137276325.1">
    <property type="nucleotide sequence ID" value="NZ_QKNX01000002.1"/>
</dbReference>
<dbReference type="GO" id="GO:0042276">
    <property type="term" value="P:error-prone translesion synthesis"/>
    <property type="evidence" value="ECO:0007669"/>
    <property type="project" value="TreeGrafter"/>
</dbReference>
<dbReference type="InterPro" id="IPR036775">
    <property type="entry name" value="DNA_pol_Y-fam_lit_finger_sf"/>
</dbReference>
<evidence type="ECO:0000313" key="5">
    <source>
        <dbReference type="EMBL" id="TKR26409.1"/>
    </source>
</evidence>
<comment type="function">
    <text evidence="2">Poorly processive, error-prone DNA polymerase involved in untargeted mutagenesis. Copies undamaged DNA at stalled replication forks, which arise in vivo from mismatched or misaligned primer ends. These misaligned primers can be extended by PolIV. Exhibits no 3'-5' exonuclease (proofreading) activity. May be involved in translesional synthesis.</text>
</comment>
<dbReference type="InterPro" id="IPR043128">
    <property type="entry name" value="Rev_trsase/Diguanyl_cyclase"/>
</dbReference>
<reference evidence="5 6" key="1">
    <citation type="submission" date="2019-04" db="EMBL/GenBank/DDBJ databases">
        <title>Natronomonas sp. F20-122 a newhaloarchaeon isolated from a saline saltern of Isla Bacuta, Huelva, Spain.</title>
        <authorList>
            <person name="Duran-Viseras A."/>
            <person name="Sanchez-Porro C."/>
            <person name="Ventosa A."/>
        </authorList>
    </citation>
    <scope>NUCLEOTIDE SEQUENCE [LARGE SCALE GENOMIC DNA]</scope>
    <source>
        <strain evidence="5 6">F20-122</strain>
    </source>
</reference>
<keyword evidence="2" id="KW-0963">Cytoplasm</keyword>
<organism evidence="5 6">
    <name type="scientific">Natronomonas salsuginis</name>
    <dbReference type="NCBI Taxonomy" id="2217661"/>
    <lineage>
        <taxon>Archaea</taxon>
        <taxon>Methanobacteriati</taxon>
        <taxon>Methanobacteriota</taxon>
        <taxon>Stenosarchaea group</taxon>
        <taxon>Halobacteria</taxon>
        <taxon>Halobacteriales</taxon>
        <taxon>Natronomonadaceae</taxon>
        <taxon>Natronomonas</taxon>
    </lineage>
</organism>
<keyword evidence="6" id="KW-1185">Reference proteome</keyword>
<dbReference type="SUPFAM" id="SSF100879">
    <property type="entry name" value="Lesion bypass DNA polymerase (Y-family), little finger domain"/>
    <property type="match status" value="1"/>
</dbReference>
<dbReference type="Gene3D" id="1.10.150.20">
    <property type="entry name" value="5' to 3' exonuclease, C-terminal subdomain"/>
    <property type="match status" value="1"/>
</dbReference>
<dbReference type="InterPro" id="IPR024728">
    <property type="entry name" value="PolY_HhH_motif"/>
</dbReference>
<comment type="catalytic activity">
    <reaction evidence="2">
        <text>DNA(n) + a 2'-deoxyribonucleoside 5'-triphosphate = DNA(n+1) + diphosphate</text>
        <dbReference type="Rhea" id="RHEA:22508"/>
        <dbReference type="Rhea" id="RHEA-COMP:17339"/>
        <dbReference type="Rhea" id="RHEA-COMP:17340"/>
        <dbReference type="ChEBI" id="CHEBI:33019"/>
        <dbReference type="ChEBI" id="CHEBI:61560"/>
        <dbReference type="ChEBI" id="CHEBI:173112"/>
        <dbReference type="EC" id="2.7.7.7"/>
    </reaction>
</comment>
<feature type="region of interest" description="Disordered" evidence="3">
    <location>
        <begin position="373"/>
        <end position="400"/>
    </location>
</feature>
<dbReference type="InterPro" id="IPR017961">
    <property type="entry name" value="DNA_pol_Y-fam_little_finger"/>
</dbReference>
<dbReference type="HAMAP" id="MF_01113">
    <property type="entry name" value="DNApol_IV"/>
    <property type="match status" value="1"/>
</dbReference>
<dbReference type="Pfam" id="PF11798">
    <property type="entry name" value="IMS_HHH"/>
    <property type="match status" value="1"/>
</dbReference>
<keyword evidence="2" id="KW-0234">DNA repair</keyword>
<comment type="subcellular location">
    <subcellularLocation>
        <location evidence="2">Cytoplasm</location>
    </subcellularLocation>
</comment>
<dbReference type="Gene3D" id="3.30.70.270">
    <property type="match status" value="1"/>
</dbReference>
<feature type="region of interest" description="Disordered" evidence="3">
    <location>
        <begin position="244"/>
        <end position="280"/>
    </location>
</feature>
<evidence type="ECO:0000313" key="6">
    <source>
        <dbReference type="Proteomes" id="UP000308037"/>
    </source>
</evidence>
<dbReference type="InterPro" id="IPR001126">
    <property type="entry name" value="UmuC"/>
</dbReference>
<evidence type="ECO:0000259" key="4">
    <source>
        <dbReference type="PROSITE" id="PS50173"/>
    </source>
</evidence>
<comment type="similarity">
    <text evidence="1 2">Belongs to the DNA polymerase type-Y family.</text>
</comment>
<feature type="domain" description="UmuC" evidence="4">
    <location>
        <begin position="14"/>
        <end position="207"/>
    </location>
</feature>
<feature type="compositionally biased region" description="Basic and acidic residues" evidence="3">
    <location>
        <begin position="248"/>
        <end position="262"/>
    </location>
</feature>
<dbReference type="GO" id="GO:0003684">
    <property type="term" value="F:damaged DNA binding"/>
    <property type="evidence" value="ECO:0007669"/>
    <property type="project" value="InterPro"/>
</dbReference>
<dbReference type="InterPro" id="IPR050116">
    <property type="entry name" value="DNA_polymerase-Y"/>
</dbReference>
<dbReference type="GO" id="GO:0006261">
    <property type="term" value="P:DNA-templated DNA replication"/>
    <property type="evidence" value="ECO:0007669"/>
    <property type="project" value="UniProtKB-UniRule"/>
</dbReference>